<dbReference type="STRING" id="1379870.SD10_16225"/>
<evidence type="ECO:0000313" key="4">
    <source>
        <dbReference type="Proteomes" id="UP000033054"/>
    </source>
</evidence>
<dbReference type="AlphaFoldDB" id="A0A0E3V7V9"/>
<protein>
    <submittedName>
        <fullName evidence="3">Glycoside hydrolase</fullName>
    </submittedName>
</protein>
<dbReference type="HOGENOM" id="CLU_270214_0_0_10"/>
<feature type="domain" description="PA14" evidence="2">
    <location>
        <begin position="667"/>
        <end position="803"/>
    </location>
</feature>
<dbReference type="InterPro" id="IPR039448">
    <property type="entry name" value="Beta_helix"/>
</dbReference>
<sequence>MLLRCTPVCLALGGSLSPSLGQTIYYVANSGNDSNTGRSSDTPFQTISKINSLSLQPGDQVLFRRNDTFQGSLQLRQSGTSGKPIVVDAYGSGNKPVLCGAIPVSNWTNMGNNTWQASCPGCGDRLTGLYRDNAALPLGRYPNLNAANKGYLTVQSHSGKTQLTSQQALPANWSGAEAVFRPVQWILNRATITAQSGNTLTLAGSGNYDIADNWGYFIQNHPATLDQRGEWYYNPTKKTIQLYDDQTNPNGQLITATAFNEGISVSSASFVTIRNLKITQTLATGLSVTNSSNLTISNIDITQSGEDALRVQGSGQQLLLENNLIEDANNNGVDIGSYQNVTFRGNTLRRIGLIPGRGKSGDGTYVGFQSASTANTLIENNVIDNIGYNALNFSTSTTVQRNQISNFCLTKSDGSGLYIWNGNQQALNDIHLISNIVFNGIGAPEGSPDGTSAGAHGIYLDDCTNNMEVANNTVYNCRGLGIFLHGSSNVILTGNTAYNNNDGQLSITSAGGCQPRNNQIQNNIFVSRLANQFNVKYESNQNDLSNYGQFDNNAYGRPFEDTYKVLAVYNRTTGAALSLSQWQSQYNKDLTTTNSPITYSSGNPDDYIKCLANCSANSNQVSLEGTYRDMRNRVYTGQVTIPAYSSMVLLKDVTLSQPLREADNPANAVTGLDYSYYEGNWSTLPTFSTLTPVKSGIINTPTLAVRSRDDNFALRYTGYVKIPADGVYTFYTNSDDGSKLLIGSTEVVNNDGGHVVQERSGTIGLKAGLHALTIVYFEGGGDQALTVSYSGTNLSKQVIPDASFMRVAPVVSLRAADNPANTTAGLDYSYYEGSWSNLPDFNTLSPVKTGTSTNPSLTVRNRDSNYSMKYTGYISIPTDGTYTFYTTSDDGSKLLIGATEIVNNDGIHADQERSGTIGLKAGLHAISILFFQGAGGQTLIVSYSGPNLGKQVIPDAAFRRVAPVQPLVSNNTSNGTGTGLRAAYFNNQSLTAPSVLTRTDATVDFDWGTGSPAAGTVNIDNFSVRWTGQVEAPVSGAYTFSTNADDGVRLWVNGVQLINDWNAHPPVINNGSSINLTAGQRYDIRLEYFENSGGALAKLWWSYPGQAQQTVPQIRLYPASTAYAGGRLGISEEQVALGPLLKNVYPVPARQSLWIQYFAETAGEATIQLVNSAALPVHQTSHQVVPGENLINLTVDQLNRGSYILTLTQNQQRLSRKVILTE</sequence>
<accession>A0A0E3V7V9</accession>
<feature type="domain" description="PA14" evidence="2">
    <location>
        <begin position="975"/>
        <end position="1115"/>
    </location>
</feature>
<dbReference type="GO" id="GO:0016787">
    <property type="term" value="F:hydrolase activity"/>
    <property type="evidence" value="ECO:0007669"/>
    <property type="project" value="UniProtKB-KW"/>
</dbReference>
<organism evidence="3 4">
    <name type="scientific">Spirosoma radiotolerans</name>
    <dbReference type="NCBI Taxonomy" id="1379870"/>
    <lineage>
        <taxon>Bacteria</taxon>
        <taxon>Pseudomonadati</taxon>
        <taxon>Bacteroidota</taxon>
        <taxon>Cytophagia</taxon>
        <taxon>Cytophagales</taxon>
        <taxon>Cytophagaceae</taxon>
        <taxon>Spirosoma</taxon>
    </lineage>
</organism>
<dbReference type="InterPro" id="IPR011050">
    <property type="entry name" value="Pectin_lyase_fold/virulence"/>
</dbReference>
<dbReference type="InterPro" id="IPR011658">
    <property type="entry name" value="PA14_dom"/>
</dbReference>
<dbReference type="InterPro" id="IPR022441">
    <property type="entry name" value="Para_beta_helix_rpt-2"/>
</dbReference>
<dbReference type="SMART" id="SM00758">
    <property type="entry name" value="PA14"/>
    <property type="match status" value="3"/>
</dbReference>
<dbReference type="SUPFAM" id="SSF56988">
    <property type="entry name" value="Anthrax protective antigen"/>
    <property type="match status" value="3"/>
</dbReference>
<evidence type="ECO:0000256" key="1">
    <source>
        <dbReference type="ARBA" id="ARBA00022737"/>
    </source>
</evidence>
<gene>
    <name evidence="3" type="ORF">SD10_16225</name>
</gene>
<keyword evidence="4" id="KW-1185">Reference proteome</keyword>
<evidence type="ECO:0000313" key="3">
    <source>
        <dbReference type="EMBL" id="AKD56212.1"/>
    </source>
</evidence>
<dbReference type="Gene3D" id="2.160.20.10">
    <property type="entry name" value="Single-stranded right-handed beta-helix, Pectin lyase-like"/>
    <property type="match status" value="3"/>
</dbReference>
<keyword evidence="3" id="KW-0378">Hydrolase</keyword>
<dbReference type="OrthoDB" id="976933at2"/>
<dbReference type="Gene3D" id="2.60.120.380">
    <property type="match status" value="1"/>
</dbReference>
<dbReference type="PATRIC" id="fig|1379870.5.peg.3523"/>
<dbReference type="InterPro" id="IPR006633">
    <property type="entry name" value="Carb-bd_sugar_hydrolysis-dom"/>
</dbReference>
<dbReference type="InterPro" id="IPR037524">
    <property type="entry name" value="PA14/GLEYA"/>
</dbReference>
<dbReference type="PANTHER" id="PTHR36453:SF1">
    <property type="entry name" value="RIGHT HANDED BETA HELIX DOMAIN-CONTAINING PROTEIN"/>
    <property type="match status" value="1"/>
</dbReference>
<dbReference type="InterPro" id="IPR012334">
    <property type="entry name" value="Pectin_lyas_fold"/>
</dbReference>
<dbReference type="SMART" id="SM00710">
    <property type="entry name" value="PbH1"/>
    <property type="match status" value="10"/>
</dbReference>
<feature type="domain" description="PA14" evidence="2">
    <location>
        <begin position="821"/>
        <end position="957"/>
    </location>
</feature>
<dbReference type="KEGG" id="srd:SD10_16225"/>
<keyword evidence="1" id="KW-0677">Repeat</keyword>
<dbReference type="InterPro" id="IPR006626">
    <property type="entry name" value="PbH1"/>
</dbReference>
<evidence type="ECO:0000259" key="2">
    <source>
        <dbReference type="PROSITE" id="PS51820"/>
    </source>
</evidence>
<reference evidence="3 4" key="1">
    <citation type="journal article" date="2014" name="Curr. Microbiol.">
        <title>Spirosoma radiotolerans sp. nov., a gamma-radiation-resistant bacterium isolated from gamma ray-irradiated soil.</title>
        <authorList>
            <person name="Lee J.J."/>
            <person name="Srinivasan S."/>
            <person name="Lim S."/>
            <person name="Joe M."/>
            <person name="Im S."/>
            <person name="Bae S.I."/>
            <person name="Park K.R."/>
            <person name="Han J.H."/>
            <person name="Park S.H."/>
            <person name="Joo B.M."/>
            <person name="Park S.J."/>
            <person name="Kim M.K."/>
        </authorList>
    </citation>
    <scope>NUCLEOTIDE SEQUENCE [LARGE SCALE GENOMIC DNA]</scope>
    <source>
        <strain evidence="3 4">DG5A</strain>
    </source>
</reference>
<dbReference type="PROSITE" id="PS51820">
    <property type="entry name" value="PA14"/>
    <property type="match status" value="3"/>
</dbReference>
<proteinExistence type="predicted"/>
<dbReference type="Proteomes" id="UP000033054">
    <property type="component" value="Chromosome"/>
</dbReference>
<dbReference type="Gene3D" id="3.90.182.10">
    <property type="entry name" value="Toxin - Anthrax Protective Antigen,domain 1"/>
    <property type="match status" value="2"/>
</dbReference>
<dbReference type="Pfam" id="PF07691">
    <property type="entry name" value="PA14"/>
    <property type="match status" value="3"/>
</dbReference>
<dbReference type="SUPFAM" id="SSF51126">
    <property type="entry name" value="Pectin lyase-like"/>
    <property type="match status" value="1"/>
</dbReference>
<dbReference type="NCBIfam" id="TIGR03804">
    <property type="entry name" value="para_beta_helix"/>
    <property type="match status" value="2"/>
</dbReference>
<dbReference type="NCBIfam" id="TIGR04183">
    <property type="entry name" value="Por_Secre_tail"/>
    <property type="match status" value="1"/>
</dbReference>
<dbReference type="Pfam" id="PF13229">
    <property type="entry name" value="Beta_helix"/>
    <property type="match status" value="1"/>
</dbReference>
<dbReference type="InterPro" id="IPR026444">
    <property type="entry name" value="Secre_tail"/>
</dbReference>
<dbReference type="SMART" id="SM00722">
    <property type="entry name" value="CASH"/>
    <property type="match status" value="1"/>
</dbReference>
<name>A0A0E3V7V9_9BACT</name>
<dbReference type="EMBL" id="CP010429">
    <property type="protein sequence ID" value="AKD56212.1"/>
    <property type="molecule type" value="Genomic_DNA"/>
</dbReference>
<dbReference type="PANTHER" id="PTHR36453">
    <property type="entry name" value="SECRETED PROTEIN-RELATED"/>
    <property type="match status" value="1"/>
</dbReference>